<keyword evidence="1 5" id="KW-0808">Transferase</keyword>
<protein>
    <submittedName>
        <fullName evidence="5">Thiosulfate/3-mercaptopyruvate sulfurtransferase</fullName>
        <ecNumber evidence="5">2.8.1.1</ecNumber>
        <ecNumber evidence="5">2.8.1.2</ecNumber>
    </submittedName>
</protein>
<dbReference type="PANTHER" id="PTHR11364:SF27">
    <property type="entry name" value="SULFURTRANSFERASE"/>
    <property type="match status" value="1"/>
</dbReference>
<name>A0A840Y916_9PROT</name>
<evidence type="ECO:0000256" key="2">
    <source>
        <dbReference type="ARBA" id="ARBA00022737"/>
    </source>
</evidence>
<comment type="caution">
    <text evidence="5">The sequence shown here is derived from an EMBL/GenBank/DDBJ whole genome shotgun (WGS) entry which is preliminary data.</text>
</comment>
<dbReference type="EC" id="2.8.1.2" evidence="5"/>
<feature type="region of interest" description="Disordered" evidence="3">
    <location>
        <begin position="137"/>
        <end position="160"/>
    </location>
</feature>
<gene>
    <name evidence="5" type="ORF">FHS88_002658</name>
</gene>
<dbReference type="SUPFAM" id="SSF52821">
    <property type="entry name" value="Rhodanese/Cell cycle control phosphatase"/>
    <property type="match status" value="2"/>
</dbReference>
<dbReference type="GO" id="GO:0016784">
    <property type="term" value="F:3-mercaptopyruvate sulfurtransferase activity"/>
    <property type="evidence" value="ECO:0007669"/>
    <property type="project" value="UniProtKB-EC"/>
</dbReference>
<evidence type="ECO:0000256" key="1">
    <source>
        <dbReference type="ARBA" id="ARBA00022679"/>
    </source>
</evidence>
<dbReference type="CDD" id="cd01448">
    <property type="entry name" value="TST_Repeat_1"/>
    <property type="match status" value="1"/>
</dbReference>
<dbReference type="Proteomes" id="UP000562254">
    <property type="component" value="Unassembled WGS sequence"/>
</dbReference>
<dbReference type="InterPro" id="IPR001763">
    <property type="entry name" value="Rhodanese-like_dom"/>
</dbReference>
<organism evidence="5 6">
    <name type="scientific">Neoroseomonas alkaliterrae</name>
    <dbReference type="NCBI Taxonomy" id="1452450"/>
    <lineage>
        <taxon>Bacteria</taxon>
        <taxon>Pseudomonadati</taxon>
        <taxon>Pseudomonadota</taxon>
        <taxon>Alphaproteobacteria</taxon>
        <taxon>Acetobacterales</taxon>
        <taxon>Acetobacteraceae</taxon>
        <taxon>Neoroseomonas</taxon>
    </lineage>
</organism>
<dbReference type="GO" id="GO:0004792">
    <property type="term" value="F:thiosulfate-cyanide sulfurtransferase activity"/>
    <property type="evidence" value="ECO:0007669"/>
    <property type="project" value="UniProtKB-EC"/>
</dbReference>
<dbReference type="Pfam" id="PF00581">
    <property type="entry name" value="Rhodanese"/>
    <property type="match status" value="2"/>
</dbReference>
<proteinExistence type="predicted"/>
<reference evidence="5 6" key="1">
    <citation type="submission" date="2020-08" db="EMBL/GenBank/DDBJ databases">
        <title>Genomic Encyclopedia of Type Strains, Phase IV (KMG-IV): sequencing the most valuable type-strain genomes for metagenomic binning, comparative biology and taxonomic classification.</title>
        <authorList>
            <person name="Goeker M."/>
        </authorList>
    </citation>
    <scope>NUCLEOTIDE SEQUENCE [LARGE SCALE GENOMIC DNA]</scope>
    <source>
        <strain evidence="5 6">DSM 25895</strain>
    </source>
</reference>
<keyword evidence="5" id="KW-0670">Pyruvate</keyword>
<dbReference type="PROSITE" id="PS50206">
    <property type="entry name" value="RHODANESE_3"/>
    <property type="match status" value="2"/>
</dbReference>
<feature type="domain" description="Rhodanese" evidence="4">
    <location>
        <begin position="46"/>
        <end position="140"/>
    </location>
</feature>
<accession>A0A840Y916</accession>
<dbReference type="InterPro" id="IPR036873">
    <property type="entry name" value="Rhodanese-like_dom_sf"/>
</dbReference>
<dbReference type="PANTHER" id="PTHR11364">
    <property type="entry name" value="THIOSULFATE SULFERTANSFERASE"/>
    <property type="match status" value="1"/>
</dbReference>
<feature type="domain" description="Rhodanese" evidence="4">
    <location>
        <begin position="200"/>
        <end position="282"/>
    </location>
</feature>
<keyword evidence="6" id="KW-1185">Reference proteome</keyword>
<keyword evidence="2" id="KW-0677">Repeat</keyword>
<evidence type="ECO:0000313" key="6">
    <source>
        <dbReference type="Proteomes" id="UP000562254"/>
    </source>
</evidence>
<dbReference type="AlphaFoldDB" id="A0A840Y916"/>
<evidence type="ECO:0000256" key="3">
    <source>
        <dbReference type="SAM" id="MobiDB-lite"/>
    </source>
</evidence>
<dbReference type="EMBL" id="JACIJE010000007">
    <property type="protein sequence ID" value="MBB5690523.1"/>
    <property type="molecule type" value="Genomic_DNA"/>
</dbReference>
<evidence type="ECO:0000313" key="5">
    <source>
        <dbReference type="EMBL" id="MBB5690523.1"/>
    </source>
</evidence>
<dbReference type="EC" id="2.8.1.1" evidence="5"/>
<dbReference type="InterPro" id="IPR045078">
    <property type="entry name" value="TST/MPST-like"/>
</dbReference>
<dbReference type="RefSeq" id="WP_184485400.1">
    <property type="nucleotide sequence ID" value="NZ_JACIJE010000007.1"/>
</dbReference>
<dbReference type="SMART" id="SM00450">
    <property type="entry name" value="RHOD"/>
    <property type="match status" value="2"/>
</dbReference>
<evidence type="ECO:0000259" key="4">
    <source>
        <dbReference type="PROSITE" id="PS50206"/>
    </source>
</evidence>
<dbReference type="Gene3D" id="3.40.250.10">
    <property type="entry name" value="Rhodanese-like domain"/>
    <property type="match status" value="2"/>
</dbReference>
<sequence>MSLTVTPAALAAELGAPGLVVLDGSVFQRPSPDLATMLQESARPSFEKHRIPGSVHLDALEWLWDRARPFRFALPPPEATAAAFAAHGVGEGSRVVIYDRVGGNWAARTFWTLRWIGFDDARLLEGGFAAWREAGLPVESGPAPPPPPAARPIRPRPRPGSIADAAEVRAAIGAPGIAIVNALSAEQHAGTGGLRYHRPGRIAGSTNLPAARLKDATLAPAAIAALAAEAGIAPGQRVIAYCGGGIAASNLAFNLLRAGWTDLAVYDGSLDEWGRDPSLPMETGPG</sequence>